<reference evidence="3 4" key="1">
    <citation type="submission" date="2015-01" db="EMBL/GenBank/DDBJ databases">
        <title>Evolution of Trichinella species and genotypes.</title>
        <authorList>
            <person name="Korhonen P.K."/>
            <person name="Edoardo P."/>
            <person name="Giuseppe L.R."/>
            <person name="Gasser R.B."/>
        </authorList>
    </citation>
    <scope>NUCLEOTIDE SEQUENCE [LARGE SCALE GENOMIC DNA]</scope>
    <source>
        <strain evidence="3">ISS1980</strain>
    </source>
</reference>
<keyword evidence="2" id="KW-1133">Transmembrane helix</keyword>
<dbReference type="Proteomes" id="UP000054843">
    <property type="component" value="Unassembled WGS sequence"/>
</dbReference>
<keyword evidence="2" id="KW-0472">Membrane</keyword>
<gene>
    <name evidence="3" type="ORF">T10_11464</name>
</gene>
<organism evidence="3 4">
    <name type="scientific">Trichinella papuae</name>
    <dbReference type="NCBI Taxonomy" id="268474"/>
    <lineage>
        <taxon>Eukaryota</taxon>
        <taxon>Metazoa</taxon>
        <taxon>Ecdysozoa</taxon>
        <taxon>Nematoda</taxon>
        <taxon>Enoplea</taxon>
        <taxon>Dorylaimia</taxon>
        <taxon>Trichinellida</taxon>
        <taxon>Trichinellidae</taxon>
        <taxon>Trichinella</taxon>
    </lineage>
</organism>
<keyword evidence="2" id="KW-0812">Transmembrane</keyword>
<accession>A0A0V1M990</accession>
<feature type="transmembrane region" description="Helical" evidence="2">
    <location>
        <begin position="176"/>
        <end position="199"/>
    </location>
</feature>
<feature type="transmembrane region" description="Helical" evidence="2">
    <location>
        <begin position="27"/>
        <end position="53"/>
    </location>
</feature>
<protein>
    <submittedName>
        <fullName evidence="3">Uncharacterized protein</fullName>
    </submittedName>
</protein>
<evidence type="ECO:0000256" key="1">
    <source>
        <dbReference type="SAM" id="MobiDB-lite"/>
    </source>
</evidence>
<evidence type="ECO:0000313" key="3">
    <source>
        <dbReference type="EMBL" id="KRZ68229.1"/>
    </source>
</evidence>
<sequence>LLLVLHGFLFLTSIFVWKFTLQHCLKSHAYCCSVLCSFAFCILFSFVLLHLSLSLPVFDNMSDLSLLRTLMLTAVFFQVASRVALADVSRVIEKNGSAMVMFHGKFSNQMHHDGRNDHHVNATNDPLKSINSDFVESDGKEVVDANLTASANDASTVVTCIQTVNFTAGHYELCKLLIVTASGLSITVIITIACYLQCFKIFKKRIRVRDKEGDEKSKNPGKGKHSLCHAGMESETSDVAKGAN</sequence>
<dbReference type="AlphaFoldDB" id="A0A0V1M990"/>
<evidence type="ECO:0000256" key="2">
    <source>
        <dbReference type="SAM" id="Phobius"/>
    </source>
</evidence>
<dbReference type="OrthoDB" id="5919812at2759"/>
<proteinExistence type="predicted"/>
<keyword evidence="4" id="KW-1185">Reference proteome</keyword>
<dbReference type="EMBL" id="JYDO01000171">
    <property type="protein sequence ID" value="KRZ68229.1"/>
    <property type="molecule type" value="Genomic_DNA"/>
</dbReference>
<feature type="non-terminal residue" evidence="3">
    <location>
        <position position="1"/>
    </location>
</feature>
<comment type="caution">
    <text evidence="3">The sequence shown here is derived from an EMBL/GenBank/DDBJ whole genome shotgun (WGS) entry which is preliminary data.</text>
</comment>
<evidence type="ECO:0000313" key="4">
    <source>
        <dbReference type="Proteomes" id="UP000054843"/>
    </source>
</evidence>
<feature type="region of interest" description="Disordered" evidence="1">
    <location>
        <begin position="210"/>
        <end position="244"/>
    </location>
</feature>
<name>A0A0V1M990_9BILA</name>